<dbReference type="InterPro" id="IPR043131">
    <property type="entry name" value="BCAT-like_N"/>
</dbReference>
<evidence type="ECO:0008006" key="3">
    <source>
        <dbReference type="Google" id="ProtNLM"/>
    </source>
</evidence>
<dbReference type="Pfam" id="PF01063">
    <property type="entry name" value="Aminotran_4"/>
    <property type="match status" value="1"/>
</dbReference>
<dbReference type="AlphaFoldDB" id="A0A024S741"/>
<evidence type="ECO:0000313" key="2">
    <source>
        <dbReference type="Proteomes" id="UP000024376"/>
    </source>
</evidence>
<dbReference type="OrthoDB" id="5288718at2759"/>
<reference evidence="2" key="1">
    <citation type="journal article" date="2013" name="Ind. Biotechnol.">
        <title>Comparative genomics analysis of Trichoderma reesei strains.</title>
        <authorList>
            <person name="Koike H."/>
            <person name="Aerts A."/>
            <person name="LaButti K."/>
            <person name="Grigoriev I.V."/>
            <person name="Baker S.E."/>
        </authorList>
    </citation>
    <scope>NUCLEOTIDE SEQUENCE [LARGE SCALE GENOMIC DNA]</scope>
    <source>
        <strain evidence="2">ATCC 56765 / BCRC 32924 / NRRL 11460 / Rut C-30</strain>
    </source>
</reference>
<dbReference type="Gene3D" id="3.20.10.10">
    <property type="entry name" value="D-amino Acid Aminotransferase, subunit A, domain 2"/>
    <property type="match status" value="1"/>
</dbReference>
<dbReference type="KEGG" id="trr:M419DRAFT_130805"/>
<dbReference type="Gene3D" id="3.30.470.10">
    <property type="match status" value="1"/>
</dbReference>
<dbReference type="SUPFAM" id="SSF56752">
    <property type="entry name" value="D-aminoacid aminotransferase-like PLP-dependent enzymes"/>
    <property type="match status" value="1"/>
</dbReference>
<accession>A0A024S741</accession>
<dbReference type="InterPro" id="IPR043132">
    <property type="entry name" value="BCAT-like_C"/>
</dbReference>
<dbReference type="HOGENOM" id="CLU_020844_6_0_1"/>
<gene>
    <name evidence="1" type="ORF">M419DRAFT_130805</name>
</gene>
<name>A0A024S741_HYPJR</name>
<dbReference type="InterPro" id="IPR001544">
    <property type="entry name" value="Aminotrans_IV"/>
</dbReference>
<dbReference type="GO" id="GO:0003824">
    <property type="term" value="F:catalytic activity"/>
    <property type="evidence" value="ECO:0007669"/>
    <property type="project" value="InterPro"/>
</dbReference>
<evidence type="ECO:0000313" key="1">
    <source>
        <dbReference type="EMBL" id="ETS01175.1"/>
    </source>
</evidence>
<organism evidence="1 2">
    <name type="scientific">Hypocrea jecorina (strain ATCC 56765 / BCRC 32924 / NRRL 11460 / Rut C-30)</name>
    <name type="common">Trichoderma reesei</name>
    <dbReference type="NCBI Taxonomy" id="1344414"/>
    <lineage>
        <taxon>Eukaryota</taxon>
        <taxon>Fungi</taxon>
        <taxon>Dikarya</taxon>
        <taxon>Ascomycota</taxon>
        <taxon>Pezizomycotina</taxon>
        <taxon>Sordariomycetes</taxon>
        <taxon>Hypocreomycetidae</taxon>
        <taxon>Hypocreales</taxon>
        <taxon>Hypocreaceae</taxon>
        <taxon>Trichoderma</taxon>
    </lineage>
</organism>
<dbReference type="Proteomes" id="UP000024376">
    <property type="component" value="Unassembled WGS sequence"/>
</dbReference>
<proteinExistence type="predicted"/>
<protein>
    <recommendedName>
        <fullName evidence="3">D-aminoacid aminotransferase-like PLP-dependent enzyme</fullName>
    </recommendedName>
</protein>
<dbReference type="EMBL" id="KI911149">
    <property type="protein sequence ID" value="ETS01175.1"/>
    <property type="molecule type" value="Genomic_DNA"/>
</dbReference>
<dbReference type="InterPro" id="IPR036038">
    <property type="entry name" value="Aminotransferase-like"/>
</dbReference>
<sequence>MADDFSLFTSLRYDPALLELPSKNIDYAGWNSANRSPFYMLDYHRDRMLRAATHWKWEKAIQVLSGEEGLEALRKAAEEFIGPCQTTPLRFKILVSREGVVSFEKNNTAPVGLENLFPLRLPPPGSPSGPQEPRKTPSWTIVLDNDQTAASEYTHFKTTKRDMYNSSRERRAIALTDEREVLLVNHDDGSIMEGSLTTPYFWRDGRWVTPPVAATFNSGAGSGGQDGTSRRWALERGLAVEQAIPANSLVDGEECWISNGVRGFIAGVVRLE</sequence>